<reference evidence="4" key="2">
    <citation type="journal article" date="2016" name="Genome Announc.">
        <title>Draft Genome Sequences of Two Novel Amoeba-Resistant Intranuclear Bacteria, 'Candidatus Berkiella cookevillensis' and 'Candidatus Berkiella aquae'.</title>
        <authorList>
            <person name="Mehari Y.T."/>
            <person name="Arivett B.A."/>
            <person name="Farone A.L."/>
            <person name="Gunderson J.H."/>
            <person name="Farone M.B."/>
        </authorList>
    </citation>
    <scope>NUCLEOTIDE SEQUENCE</scope>
    <source>
        <strain evidence="4">CC99</strain>
    </source>
</reference>
<sequence>MPIYEYRCSVCHHETEILHGMNETIDQACPQGCGQNTLARLVSAPKVRFSGQGYYETDEKPKEKQRNVLTKDEPAAASK</sequence>
<dbReference type="EMBL" id="LKHV02000001">
    <property type="protein sequence ID" value="MCS5709477.1"/>
    <property type="molecule type" value="Genomic_DNA"/>
</dbReference>
<comment type="caution">
    <text evidence="3">The sequence shown here is derived from an EMBL/GenBank/DDBJ whole genome shotgun (WGS) entry which is preliminary data.</text>
</comment>
<dbReference type="Pfam" id="PF09723">
    <property type="entry name" value="Zn_ribbon_8"/>
    <property type="match status" value="1"/>
</dbReference>
<accession>A0A0Q9YT53</accession>
<dbReference type="AlphaFoldDB" id="A0A0Q9YT53"/>
<dbReference type="RefSeq" id="WP_057624234.1">
    <property type="nucleotide sequence ID" value="NZ_LKHV02000001.1"/>
</dbReference>
<dbReference type="SMART" id="SM00834">
    <property type="entry name" value="CxxC_CXXC_SSSS"/>
    <property type="match status" value="1"/>
</dbReference>
<dbReference type="EMBL" id="LKHV01000004">
    <property type="protein sequence ID" value="KRG19128.1"/>
    <property type="molecule type" value="Genomic_DNA"/>
</dbReference>
<feature type="compositionally biased region" description="Basic and acidic residues" evidence="1">
    <location>
        <begin position="57"/>
        <end position="79"/>
    </location>
</feature>
<dbReference type="InterPro" id="IPR013429">
    <property type="entry name" value="Regulatory_FmdB_Zinc_ribbon"/>
</dbReference>
<dbReference type="PANTHER" id="PTHR34404:SF2">
    <property type="entry name" value="CONSERVED SERINE RICH PROTEIN"/>
    <property type="match status" value="1"/>
</dbReference>
<dbReference type="OrthoDB" id="9813321at2"/>
<reference evidence="4" key="3">
    <citation type="submission" date="2021-06" db="EMBL/GenBank/DDBJ databases">
        <title>Genomic Description and Analysis of Intracellular Bacteria, Candidatus Berkiella cookevillensis and Candidatus Berkiella aquae.</title>
        <authorList>
            <person name="Kidane D.T."/>
            <person name="Mehari Y.T."/>
            <person name="Rice F.C."/>
            <person name="Arivett B.A."/>
            <person name="Farone A.L."/>
            <person name="Berk S.G."/>
            <person name="Farone M.B."/>
        </authorList>
    </citation>
    <scope>NUCLEOTIDE SEQUENCE</scope>
    <source>
        <strain evidence="4">CC99</strain>
    </source>
</reference>
<dbReference type="NCBIfam" id="TIGR02605">
    <property type="entry name" value="CxxC_CxxC_SSSS"/>
    <property type="match status" value="1"/>
</dbReference>
<feature type="domain" description="Putative regulatory protein FmdB zinc ribbon" evidence="2">
    <location>
        <begin position="1"/>
        <end position="43"/>
    </location>
</feature>
<feature type="region of interest" description="Disordered" evidence="1">
    <location>
        <begin position="52"/>
        <end position="79"/>
    </location>
</feature>
<evidence type="ECO:0000313" key="3">
    <source>
        <dbReference type="EMBL" id="KRG19128.1"/>
    </source>
</evidence>
<dbReference type="PANTHER" id="PTHR34404">
    <property type="entry name" value="REGULATORY PROTEIN, FMDB FAMILY"/>
    <property type="match status" value="1"/>
</dbReference>
<organism evidence="3">
    <name type="scientific">Candidatus Berkiella cookevillensis</name>
    <dbReference type="NCBI Taxonomy" id="437022"/>
    <lineage>
        <taxon>Bacteria</taxon>
        <taxon>Pseudomonadati</taxon>
        <taxon>Pseudomonadota</taxon>
        <taxon>Gammaproteobacteria</taxon>
        <taxon>Candidatus Berkiellales</taxon>
        <taxon>Candidatus Berkiellaceae</taxon>
        <taxon>Candidatus Berkiella</taxon>
    </lineage>
</organism>
<proteinExistence type="predicted"/>
<gene>
    <name evidence="3" type="ORF">CC99x_01127</name>
    <name evidence="4" type="ORF">CC99x_011280</name>
</gene>
<dbReference type="STRING" id="437022.CC99x_01127"/>
<evidence type="ECO:0000259" key="2">
    <source>
        <dbReference type="SMART" id="SM00834"/>
    </source>
</evidence>
<protein>
    <submittedName>
        <fullName evidence="3">Zinc ribbon domain protein</fullName>
    </submittedName>
    <submittedName>
        <fullName evidence="4">Zinc ribbon domain-containing protein</fullName>
    </submittedName>
</protein>
<reference evidence="3" key="1">
    <citation type="submission" date="2015-09" db="EMBL/GenBank/DDBJ databases">
        <title>Draft Genome Sequences of Two Novel Amoeba-resistant Intranuclear Bacteria, Candidatus Berkiella cookevillensis and Candidatus Berkiella aquae.</title>
        <authorList>
            <person name="Mehari Y.T."/>
            <person name="Arivett B.A."/>
            <person name="Farone A.L."/>
            <person name="Gunderson J.H."/>
            <person name="Farone M.B."/>
        </authorList>
    </citation>
    <scope>NUCLEOTIDE SEQUENCE [LARGE SCALE GENOMIC DNA]</scope>
    <source>
        <strain evidence="3">CC99</strain>
    </source>
</reference>
<evidence type="ECO:0000313" key="4">
    <source>
        <dbReference type="EMBL" id="MCS5709477.1"/>
    </source>
</evidence>
<name>A0A0Q9YT53_9GAMM</name>
<dbReference type="Proteomes" id="UP000051494">
    <property type="component" value="Unassembled WGS sequence"/>
</dbReference>
<keyword evidence="5" id="KW-1185">Reference proteome</keyword>
<evidence type="ECO:0000313" key="5">
    <source>
        <dbReference type="Proteomes" id="UP000051494"/>
    </source>
</evidence>
<evidence type="ECO:0000256" key="1">
    <source>
        <dbReference type="SAM" id="MobiDB-lite"/>
    </source>
</evidence>